<dbReference type="AlphaFoldDB" id="A0AAW2W7F3"/>
<dbReference type="EMBL" id="JACGWJ010000002">
    <property type="protein sequence ID" value="KAL0437608.1"/>
    <property type="molecule type" value="Genomic_DNA"/>
</dbReference>
<protein>
    <submittedName>
        <fullName evidence="2">Uncharacterized protein</fullName>
    </submittedName>
</protein>
<gene>
    <name evidence="2" type="ORF">Sradi_0468700</name>
</gene>
<organism evidence="2">
    <name type="scientific">Sesamum radiatum</name>
    <name type="common">Black benniseed</name>
    <dbReference type="NCBI Taxonomy" id="300843"/>
    <lineage>
        <taxon>Eukaryota</taxon>
        <taxon>Viridiplantae</taxon>
        <taxon>Streptophyta</taxon>
        <taxon>Embryophyta</taxon>
        <taxon>Tracheophyta</taxon>
        <taxon>Spermatophyta</taxon>
        <taxon>Magnoliopsida</taxon>
        <taxon>eudicotyledons</taxon>
        <taxon>Gunneridae</taxon>
        <taxon>Pentapetalae</taxon>
        <taxon>asterids</taxon>
        <taxon>lamiids</taxon>
        <taxon>Lamiales</taxon>
        <taxon>Pedaliaceae</taxon>
        <taxon>Sesamum</taxon>
    </lineage>
</organism>
<accession>A0AAW2W7F3</accession>
<comment type="caution">
    <text evidence="2">The sequence shown here is derived from an EMBL/GenBank/DDBJ whole genome shotgun (WGS) entry which is preliminary data.</text>
</comment>
<sequence>MKKPSNTIKEQKAVETPSNTQVLQVTTGESLTPSGGGSTLLPVPSLPKAMGLVANPSRRNTSSDTSMDELSPAMLGVTQRTVSAAI</sequence>
<name>A0AAW2W7F3_SESRA</name>
<reference evidence="2" key="2">
    <citation type="journal article" date="2024" name="Plant">
        <title>Genomic evolution and insights into agronomic trait innovations of Sesamum species.</title>
        <authorList>
            <person name="Miao H."/>
            <person name="Wang L."/>
            <person name="Qu L."/>
            <person name="Liu H."/>
            <person name="Sun Y."/>
            <person name="Le M."/>
            <person name="Wang Q."/>
            <person name="Wei S."/>
            <person name="Zheng Y."/>
            <person name="Lin W."/>
            <person name="Duan Y."/>
            <person name="Cao H."/>
            <person name="Xiong S."/>
            <person name="Wang X."/>
            <person name="Wei L."/>
            <person name="Li C."/>
            <person name="Ma Q."/>
            <person name="Ju M."/>
            <person name="Zhao R."/>
            <person name="Li G."/>
            <person name="Mu C."/>
            <person name="Tian Q."/>
            <person name="Mei H."/>
            <person name="Zhang T."/>
            <person name="Gao T."/>
            <person name="Zhang H."/>
        </authorList>
    </citation>
    <scope>NUCLEOTIDE SEQUENCE</scope>
    <source>
        <strain evidence="2">G02</strain>
    </source>
</reference>
<reference evidence="2" key="1">
    <citation type="submission" date="2020-06" db="EMBL/GenBank/DDBJ databases">
        <authorList>
            <person name="Li T."/>
            <person name="Hu X."/>
            <person name="Zhang T."/>
            <person name="Song X."/>
            <person name="Zhang H."/>
            <person name="Dai N."/>
            <person name="Sheng W."/>
            <person name="Hou X."/>
            <person name="Wei L."/>
        </authorList>
    </citation>
    <scope>NUCLEOTIDE SEQUENCE</scope>
    <source>
        <strain evidence="2">G02</strain>
        <tissue evidence="2">Leaf</tissue>
    </source>
</reference>
<evidence type="ECO:0000256" key="1">
    <source>
        <dbReference type="SAM" id="MobiDB-lite"/>
    </source>
</evidence>
<proteinExistence type="predicted"/>
<evidence type="ECO:0000313" key="2">
    <source>
        <dbReference type="EMBL" id="KAL0437608.1"/>
    </source>
</evidence>
<feature type="region of interest" description="Disordered" evidence="1">
    <location>
        <begin position="55"/>
        <end position="86"/>
    </location>
</feature>
<feature type="region of interest" description="Disordered" evidence="1">
    <location>
        <begin position="1"/>
        <end position="22"/>
    </location>
</feature>